<dbReference type="EMBL" id="FOHG01000030">
    <property type="protein sequence ID" value="SET14162.1"/>
    <property type="molecule type" value="Genomic_DNA"/>
</dbReference>
<proteinExistence type="predicted"/>
<dbReference type="Proteomes" id="UP000198612">
    <property type="component" value="Unassembled WGS sequence"/>
</dbReference>
<evidence type="ECO:0000313" key="4">
    <source>
        <dbReference type="EMBL" id="SET14162.1"/>
    </source>
</evidence>
<gene>
    <name evidence="5" type="ORF">BY453_1077</name>
    <name evidence="2" type="ORF">SAMN04488598_13024</name>
    <name evidence="4" type="ORF">SAMN04515652_1309</name>
    <name evidence="3" type="ORF">SAMN04515654_11051</name>
</gene>
<dbReference type="Proteomes" id="UP000199519">
    <property type="component" value="Unassembled WGS sequence"/>
</dbReference>
<dbReference type="STRING" id="54121.SAMN04515653_11029"/>
<evidence type="ECO:0000313" key="9">
    <source>
        <dbReference type="Proteomes" id="UP000295758"/>
    </source>
</evidence>
<organism evidence="5 9">
    <name type="scientific">Halanaerobium congolense</name>
    <dbReference type="NCBI Taxonomy" id="54121"/>
    <lineage>
        <taxon>Bacteria</taxon>
        <taxon>Bacillati</taxon>
        <taxon>Bacillota</taxon>
        <taxon>Clostridia</taxon>
        <taxon>Halanaerobiales</taxon>
        <taxon>Halanaerobiaceae</taxon>
        <taxon>Halanaerobium</taxon>
    </lineage>
</organism>
<accession>A0A1M7NT81</accession>
<dbReference type="EMBL" id="SOAA01000007">
    <property type="protein sequence ID" value="TDS32333.1"/>
    <property type="molecule type" value="Genomic_DNA"/>
</dbReference>
<sequence>MEKYKIIGWDIGGANIKATKIIYNQQKQKLESIKSVSKFFPMWDQNLNPKAIIQEIYHNLAEADYFAVTMTAELADRFSTKIEGINFIVDLFKNNFTNKKLFFFNNQAQLFNPLEIANNFDRLLELAAANWSVSAAFAAEFKSDFVLFDLGSSTIDLIPVKNHQIAARGRTDVERLKEAELIYLGLLRSNLSNLTKNIPYQGQMVDVINEYFASTADLHLFLDIITPADYSVSPADNGEKTKKAAAARIARMISLDLNSISAGQLQLIADYIYNQEISLIYSKLLQLYSRFSLDYKIPLMMNREAALFENDLKMRSDFNFISLEELIPVLKDNTLTTTAAAFLLLKKLTKTDLTKLKELAND</sequence>
<evidence type="ECO:0000259" key="1">
    <source>
        <dbReference type="Pfam" id="PF01968"/>
    </source>
</evidence>
<dbReference type="EMBL" id="FNEH01000010">
    <property type="protein sequence ID" value="SDI63203.1"/>
    <property type="molecule type" value="Genomic_DNA"/>
</dbReference>
<protein>
    <recommendedName>
        <fullName evidence="1">Hydantoinase A/oxoprolinase domain-containing protein</fullName>
    </recommendedName>
</protein>
<evidence type="ECO:0000313" key="2">
    <source>
        <dbReference type="EMBL" id="SDF90231.1"/>
    </source>
</evidence>
<dbReference type="Proteomes" id="UP000198945">
    <property type="component" value="Unassembled WGS sequence"/>
</dbReference>
<name>A0A1M7NT81_9FIRM</name>
<dbReference type="EMBL" id="FNBJ01000030">
    <property type="protein sequence ID" value="SDF90231.1"/>
    <property type="molecule type" value="Genomic_DNA"/>
</dbReference>
<feature type="domain" description="Hydantoinase A/oxoprolinase" evidence="1">
    <location>
        <begin position="67"/>
        <end position="269"/>
    </location>
</feature>
<keyword evidence="8" id="KW-1185">Reference proteome</keyword>
<evidence type="ECO:0000313" key="6">
    <source>
        <dbReference type="Proteomes" id="UP000198612"/>
    </source>
</evidence>
<evidence type="ECO:0000313" key="3">
    <source>
        <dbReference type="EMBL" id="SDI63203.1"/>
    </source>
</evidence>
<dbReference type="RefSeq" id="WP_073160029.1">
    <property type="nucleotide sequence ID" value="NZ_FNBJ01000030.1"/>
</dbReference>
<evidence type="ECO:0000313" key="8">
    <source>
        <dbReference type="Proteomes" id="UP000199519"/>
    </source>
</evidence>
<dbReference type="GO" id="GO:0016787">
    <property type="term" value="F:hydrolase activity"/>
    <property type="evidence" value="ECO:0007669"/>
    <property type="project" value="InterPro"/>
</dbReference>
<reference evidence="5 9" key="3">
    <citation type="submission" date="2019-03" db="EMBL/GenBank/DDBJ databases">
        <title>Deep subsurface shale carbon reservoir microbial communities from Ohio and West Virginia, USA.</title>
        <authorList>
            <person name="Wrighton K."/>
        </authorList>
    </citation>
    <scope>NUCLEOTIDE SEQUENCE [LARGE SCALE GENOMIC DNA]</scope>
    <source>
        <strain evidence="5 9">UTICA-S4D12</strain>
    </source>
</reference>
<dbReference type="AlphaFoldDB" id="A0A1M7NT81"/>
<dbReference type="Pfam" id="PF01968">
    <property type="entry name" value="Hydantoinase_A"/>
    <property type="match status" value="1"/>
</dbReference>
<reference evidence="6 8" key="1">
    <citation type="submission" date="2016-10" db="EMBL/GenBank/DDBJ databases">
        <authorList>
            <person name="Varghese N."/>
            <person name="Submissions S."/>
        </authorList>
    </citation>
    <scope>NUCLEOTIDE SEQUENCE [LARGE SCALE GENOMIC DNA]</scope>
    <source>
        <strain evidence="2 8">WG2</strain>
        <strain evidence="4 6">WG5</strain>
    </source>
</reference>
<evidence type="ECO:0000313" key="5">
    <source>
        <dbReference type="EMBL" id="TDS32333.1"/>
    </source>
</evidence>
<dbReference type="OrthoDB" id="1792672at2"/>
<dbReference type="Gene3D" id="3.30.420.190">
    <property type="entry name" value="conserved archaeal protein q6m145"/>
    <property type="match status" value="1"/>
</dbReference>
<evidence type="ECO:0000313" key="7">
    <source>
        <dbReference type="Proteomes" id="UP000198945"/>
    </source>
</evidence>
<dbReference type="InterPro" id="IPR002756">
    <property type="entry name" value="MfnF"/>
</dbReference>
<dbReference type="Proteomes" id="UP000295758">
    <property type="component" value="Unassembled WGS sequence"/>
</dbReference>
<reference evidence="3 7" key="2">
    <citation type="submission" date="2016-10" db="EMBL/GenBank/DDBJ databases">
        <authorList>
            <person name="de Groot N.N."/>
        </authorList>
    </citation>
    <scope>NUCLEOTIDE SEQUENCE [LARGE SCALE GENOMIC DNA]</scope>
    <source>
        <strain evidence="3 7">WG7</strain>
    </source>
</reference>
<dbReference type="NCBIfam" id="TIGR03123">
    <property type="entry name" value="one_C_unchar_1"/>
    <property type="match status" value="1"/>
</dbReference>
<dbReference type="InterPro" id="IPR002821">
    <property type="entry name" value="Hydantoinase_A"/>
</dbReference>
<dbReference type="Gene3D" id="3.30.420.40">
    <property type="match status" value="1"/>
</dbReference>